<gene>
    <name evidence="2" type="ORF">ACFFHF_13480</name>
</gene>
<dbReference type="SMART" id="SM00966">
    <property type="entry name" value="SpoVT_AbrB"/>
    <property type="match status" value="1"/>
</dbReference>
<dbReference type="RefSeq" id="WP_377058373.1">
    <property type="nucleotide sequence ID" value="NZ_JBHLUU010000097.1"/>
</dbReference>
<dbReference type="GO" id="GO:0003677">
    <property type="term" value="F:DNA binding"/>
    <property type="evidence" value="ECO:0007669"/>
    <property type="project" value="UniProtKB-KW"/>
</dbReference>
<evidence type="ECO:0000313" key="2">
    <source>
        <dbReference type="EMBL" id="MFC0476245.1"/>
    </source>
</evidence>
<organism evidence="2 3">
    <name type="scientific">Robertmurraya beringensis</name>
    <dbReference type="NCBI Taxonomy" id="641660"/>
    <lineage>
        <taxon>Bacteria</taxon>
        <taxon>Bacillati</taxon>
        <taxon>Bacillota</taxon>
        <taxon>Bacilli</taxon>
        <taxon>Bacillales</taxon>
        <taxon>Bacillaceae</taxon>
        <taxon>Robertmurraya</taxon>
    </lineage>
</organism>
<protein>
    <submittedName>
        <fullName evidence="2">AbrB/MazE/SpoVT family DNA-binding domain-containing protein</fullName>
    </submittedName>
</protein>
<name>A0ABV6KTM9_9BACI</name>
<keyword evidence="3" id="KW-1185">Reference proteome</keyword>
<dbReference type="EMBL" id="JBHLUU010000097">
    <property type="protein sequence ID" value="MFC0476245.1"/>
    <property type="molecule type" value="Genomic_DNA"/>
</dbReference>
<dbReference type="Proteomes" id="UP001589738">
    <property type="component" value="Unassembled WGS sequence"/>
</dbReference>
<accession>A0ABV6KTM9</accession>
<comment type="caution">
    <text evidence="2">The sequence shown here is derived from an EMBL/GenBank/DDBJ whole genome shotgun (WGS) entry which is preliminary data.</text>
</comment>
<proteinExistence type="predicted"/>
<sequence length="98" mass="11472">MYSLYYRRLLKTGQISIPKEVEDELNIMEGQFLSLYREGNRIVIVKQHSNSTLNQCIYSYRKISLPIELRRLTGFTCGMLLALNYCKNEQKILIQAHG</sequence>
<keyword evidence="2" id="KW-0238">DNA-binding</keyword>
<dbReference type="NCBIfam" id="TIGR01439">
    <property type="entry name" value="lp_hng_hel_AbrB"/>
    <property type="match status" value="1"/>
</dbReference>
<evidence type="ECO:0000313" key="3">
    <source>
        <dbReference type="Proteomes" id="UP001589738"/>
    </source>
</evidence>
<dbReference type="Gene3D" id="2.10.260.10">
    <property type="match status" value="1"/>
</dbReference>
<dbReference type="InterPro" id="IPR007159">
    <property type="entry name" value="SpoVT-AbrB_dom"/>
</dbReference>
<dbReference type="Pfam" id="PF04014">
    <property type="entry name" value="MazE_antitoxin"/>
    <property type="match status" value="1"/>
</dbReference>
<evidence type="ECO:0000259" key="1">
    <source>
        <dbReference type="SMART" id="SM00966"/>
    </source>
</evidence>
<feature type="domain" description="SpoVT-AbrB" evidence="1">
    <location>
        <begin position="7"/>
        <end position="52"/>
    </location>
</feature>
<dbReference type="InterPro" id="IPR037914">
    <property type="entry name" value="SpoVT-AbrB_sf"/>
</dbReference>
<reference evidence="2 3" key="1">
    <citation type="submission" date="2024-09" db="EMBL/GenBank/DDBJ databases">
        <authorList>
            <person name="Sun Q."/>
            <person name="Mori K."/>
        </authorList>
    </citation>
    <scope>NUCLEOTIDE SEQUENCE [LARGE SCALE GENOMIC DNA]</scope>
    <source>
        <strain evidence="2 3">CGMCC 1.9126</strain>
    </source>
</reference>
<dbReference type="SUPFAM" id="SSF89447">
    <property type="entry name" value="AbrB/MazE/MraZ-like"/>
    <property type="match status" value="1"/>
</dbReference>